<dbReference type="VEuPathDB" id="TriTrypDB:TRSC58_02794"/>
<keyword evidence="3" id="KW-0808">Transferase</keyword>
<dbReference type="InterPro" id="IPR000719">
    <property type="entry name" value="Prot_kinase_dom"/>
</dbReference>
<dbReference type="PANTHER" id="PTHR46562:SF1">
    <property type="entry name" value="SERINE_THREONINE-PROTEIN KINASE ULK4"/>
    <property type="match status" value="1"/>
</dbReference>
<comment type="caution">
    <text evidence="3">The sequence shown here is derived from an EMBL/GenBank/DDBJ whole genome shotgun (WGS) entry which is preliminary data.</text>
</comment>
<dbReference type="GO" id="GO:0005524">
    <property type="term" value="F:ATP binding"/>
    <property type="evidence" value="ECO:0007669"/>
    <property type="project" value="InterPro"/>
</dbReference>
<dbReference type="GO" id="GO:0004672">
    <property type="term" value="F:protein kinase activity"/>
    <property type="evidence" value="ECO:0007669"/>
    <property type="project" value="InterPro"/>
</dbReference>
<evidence type="ECO:0000313" key="4">
    <source>
        <dbReference type="Proteomes" id="UP000031737"/>
    </source>
</evidence>
<dbReference type="PROSITE" id="PS00108">
    <property type="entry name" value="PROTEIN_KINASE_ST"/>
    <property type="match status" value="1"/>
</dbReference>
<dbReference type="SUPFAM" id="SSF56112">
    <property type="entry name" value="Protein kinase-like (PK-like)"/>
    <property type="match status" value="1"/>
</dbReference>
<keyword evidence="4" id="KW-1185">Reference proteome</keyword>
<dbReference type="InterPro" id="IPR016024">
    <property type="entry name" value="ARM-type_fold"/>
</dbReference>
<dbReference type="InterPro" id="IPR011989">
    <property type="entry name" value="ARM-like"/>
</dbReference>
<dbReference type="Pfam" id="PF00069">
    <property type="entry name" value="Pkinase"/>
    <property type="match status" value="1"/>
</dbReference>
<dbReference type="EMBL" id="AUPL01002794">
    <property type="protein sequence ID" value="ESL09483.1"/>
    <property type="molecule type" value="Genomic_DNA"/>
</dbReference>
<evidence type="ECO:0000313" key="3">
    <source>
        <dbReference type="EMBL" id="ESL09483.1"/>
    </source>
</evidence>
<name>A0A061J251_TRYRA</name>
<protein>
    <submittedName>
        <fullName evidence="3">Protein kinase</fullName>
    </submittedName>
</protein>
<feature type="compositionally biased region" description="Polar residues" evidence="1">
    <location>
        <begin position="374"/>
        <end position="383"/>
    </location>
</feature>
<dbReference type="InterPro" id="IPR011009">
    <property type="entry name" value="Kinase-like_dom_sf"/>
</dbReference>
<accession>A0A061J251</accession>
<dbReference type="InterPro" id="IPR056981">
    <property type="entry name" value="HEAT_ULK4_RUNKEL"/>
</dbReference>
<dbReference type="InterPro" id="IPR044591">
    <property type="entry name" value="RUK"/>
</dbReference>
<dbReference type="PROSITE" id="PS50011">
    <property type="entry name" value="PROTEIN_KINASE_DOM"/>
    <property type="match status" value="1"/>
</dbReference>
<dbReference type="OrthoDB" id="266718at2759"/>
<dbReference type="InterPro" id="IPR008271">
    <property type="entry name" value="Ser/Thr_kinase_AS"/>
</dbReference>
<organism evidence="3 4">
    <name type="scientific">Trypanosoma rangeli SC58</name>
    <dbReference type="NCBI Taxonomy" id="429131"/>
    <lineage>
        <taxon>Eukaryota</taxon>
        <taxon>Discoba</taxon>
        <taxon>Euglenozoa</taxon>
        <taxon>Kinetoplastea</taxon>
        <taxon>Metakinetoplastina</taxon>
        <taxon>Trypanosomatida</taxon>
        <taxon>Trypanosomatidae</taxon>
        <taxon>Trypanosoma</taxon>
        <taxon>Herpetosoma</taxon>
    </lineage>
</organism>
<dbReference type="SMART" id="SM00220">
    <property type="entry name" value="S_TKc"/>
    <property type="match status" value="1"/>
</dbReference>
<evidence type="ECO:0000256" key="1">
    <source>
        <dbReference type="SAM" id="MobiDB-lite"/>
    </source>
</evidence>
<feature type="region of interest" description="Disordered" evidence="1">
    <location>
        <begin position="374"/>
        <end position="394"/>
    </location>
</feature>
<gene>
    <name evidence="3" type="ORF">TRSC58_02794</name>
</gene>
<dbReference type="Pfam" id="PF23606">
    <property type="entry name" value="HEAT_ULK4"/>
    <property type="match status" value="1"/>
</dbReference>
<dbReference type="PANTHER" id="PTHR46562">
    <property type="entry name" value="SERINE/THREONINE-KINASE ULK4-LIKE PROTEIN-RELATED"/>
    <property type="match status" value="1"/>
</dbReference>
<proteinExistence type="predicted"/>
<reference evidence="3 4" key="1">
    <citation type="submission" date="2013-07" db="EMBL/GenBank/DDBJ databases">
        <authorList>
            <person name="Stoco P.H."/>
            <person name="Wagner G."/>
            <person name="Gerber A."/>
            <person name="Zaha A."/>
            <person name="Thompson C."/>
            <person name="Bartholomeu D.C."/>
            <person name="Luckemeyer D.D."/>
            <person name="Bahia D."/>
            <person name="Loreto E."/>
            <person name="Prestes E.B."/>
            <person name="Lima F.M."/>
            <person name="Rodrigues-Luiz G."/>
            <person name="Vallejo G.A."/>
            <person name="Filho J.F."/>
            <person name="Monteiro K.M."/>
            <person name="Tyler K.M."/>
            <person name="de Almeida L.G."/>
            <person name="Ortiz M.F."/>
            <person name="Siervo M.A."/>
            <person name="de Moraes M.H."/>
            <person name="Cunha O.L."/>
            <person name="Mendonca-Neto R."/>
            <person name="Silva R."/>
            <person name="Teixeira S.M."/>
            <person name="Murta S.M."/>
            <person name="Sincero T.C."/>
            <person name="Mendes T.A."/>
            <person name="Urmenyi T.P."/>
            <person name="Silva V.G."/>
            <person name="da Rocha W.D."/>
            <person name="Andersson B."/>
            <person name="Romanha A.J."/>
            <person name="Steindel M."/>
            <person name="de Vasconcelos A.T."/>
            <person name="Grisard E.C."/>
        </authorList>
    </citation>
    <scope>NUCLEOTIDE SEQUENCE [LARGE SCALE GENOMIC DNA]</scope>
    <source>
        <strain evidence="3 4">SC58</strain>
    </source>
</reference>
<dbReference type="Gene3D" id="1.25.10.10">
    <property type="entry name" value="Leucine-rich Repeat Variant"/>
    <property type="match status" value="1"/>
</dbReference>
<dbReference type="GO" id="GO:0008017">
    <property type="term" value="F:microtubule binding"/>
    <property type="evidence" value="ECO:0007669"/>
    <property type="project" value="InterPro"/>
</dbReference>
<dbReference type="Proteomes" id="UP000031737">
    <property type="component" value="Unassembled WGS sequence"/>
</dbReference>
<dbReference type="Gene3D" id="1.10.510.10">
    <property type="entry name" value="Transferase(Phosphotransferase) domain 1"/>
    <property type="match status" value="1"/>
</dbReference>
<evidence type="ECO:0000259" key="2">
    <source>
        <dbReference type="PROSITE" id="PS50011"/>
    </source>
</evidence>
<feature type="domain" description="Protein kinase" evidence="2">
    <location>
        <begin position="4"/>
        <end position="249"/>
    </location>
</feature>
<dbReference type="SUPFAM" id="SSF48371">
    <property type="entry name" value="ARM repeat"/>
    <property type="match status" value="1"/>
</dbReference>
<sequence length="1251" mass="137599">MNNYQIYDEVGKGRLSTVYKGRRKKTIEYYAISSIDKSRRQRVLTNVRFLRSADHRRMVKFHNWYETNNHLWVITELCVGGDMRQVLNCHSRLSGRAVQMFGTDIAEGLMYIHSRGVVYGDLKPSNILMDSTMTMRFYDFGLSCDFNAVRGEGTVGTPLYMAPELFTKGGVPSMASDLWALGCLLYEFGAGKPPFDGPDLASLITNIMMEPFRRHETLSDELNSLLELLFVKDPRRRASWSDVVAHDFWEGKLQLPATAFPPQPAFESWIQRRAAAGASSQMSMSQDEVKRHVEWAVENAKRNHTIAQFASEGGPTKCPTITEEVDLRDHSAMADAAAEGGGAAPRMDAQADGRRTTAGSTGIVVSATPSQFLCENEGSQSETGGDVATDNRTAATDSSSIAGVSVGVDGLENLHLDKLMMHTSDAHIRPLVMNSRIERFVEQKYDSCTLGFTPPTKAELRTFNEQQQSDFIKMIYRALSSSSLSYEEKLNVLCYFETVCMDAPIANFIVNSSIMVLCLKMVAQRKAPSNYRATAASIMGILVRHATFIHTDLAKVNILSSIIEVYGGEDSPRVRRKLAACLGELLIYIAVQRERDRSVWGLNPAATLNVYLSVLGDADDVLRHYAVKAIENLASVSDPTVALKIFARPEVLTALLAVYALPPASGRSEHMRSSAACAALKLSALREDLIPVVLESSHLKWRLYGEVLADATAPKTAQSLLTFINMAIVKSLVAVRNPIMERWGKEAVSIFSGSRLSREQGAGLIERISSIAGAVVSGLCSGCDYASVAVKGKMLLHIVLLGCMDDKLLLRLSSNKLIGCIDSVVRDKDSYVQRCAGCLTCYLGAFLEAHLAAMAEGSSSGATTATLNVAYNVLTARNLGMMVELRESVFASLGACLERAMSSPRYAACEEELNKIVGLLTQSTERVLKHRRALVNELFPIYVRMLGGSDVERRFSALRTLSAFVAPLADASGLVREEKIVEAEKLDQLTRAVATSLPELLKENEPIPILTLRLLATCGERQSKAFSSIATVELAGDLVRYMLRSKQGNLSVPLQLLLFLVVQTERLAEIMDYLAAQEFFTSVLLKTLTMAVTKDLDPLLEPCCELSAFLLKHAINHTVSPIAQQCLLLLPQQGMESLWLPLCTSPVRSAAENAAACVCHFVHLSPLAQYDLLTTGSLTRLREIVSGTRDNLTVVVFVLRALRYSCERGRKRDVQRVSEWLSPVLRSIACEGDNDRELSAEARALIKLIDA</sequence>
<dbReference type="AlphaFoldDB" id="A0A061J251"/>
<keyword evidence="3" id="KW-0418">Kinase</keyword>